<dbReference type="EMBL" id="CAJOAZ010019971">
    <property type="protein sequence ID" value="CAF4341696.1"/>
    <property type="molecule type" value="Genomic_DNA"/>
</dbReference>
<dbReference type="InterPro" id="IPR001611">
    <property type="entry name" value="Leu-rich_rpt"/>
</dbReference>
<dbReference type="PANTHER" id="PTHR24114">
    <property type="entry name" value="LEUCINE RICH REPEAT FAMILY PROTEIN"/>
    <property type="match status" value="1"/>
</dbReference>
<evidence type="ECO:0000313" key="2">
    <source>
        <dbReference type="Proteomes" id="UP000663844"/>
    </source>
</evidence>
<name>A0A820KKS4_9BILA</name>
<reference evidence="1" key="1">
    <citation type="submission" date="2021-02" db="EMBL/GenBank/DDBJ databases">
        <authorList>
            <person name="Nowell W R."/>
        </authorList>
    </citation>
    <scope>NUCLEOTIDE SEQUENCE</scope>
</reference>
<dbReference type="Gene3D" id="3.80.10.10">
    <property type="entry name" value="Ribonuclease Inhibitor"/>
    <property type="match status" value="1"/>
</dbReference>
<dbReference type="InterPro" id="IPR052394">
    <property type="entry name" value="LRR-containing"/>
</dbReference>
<evidence type="ECO:0000313" key="1">
    <source>
        <dbReference type="EMBL" id="CAF4341696.1"/>
    </source>
</evidence>
<dbReference type="InterPro" id="IPR032675">
    <property type="entry name" value="LRR_dom_sf"/>
</dbReference>
<feature type="non-terminal residue" evidence="1">
    <location>
        <position position="80"/>
    </location>
</feature>
<comment type="caution">
    <text evidence="1">The sequence shown here is derived from an EMBL/GenBank/DDBJ whole genome shotgun (WGS) entry which is preliminary data.</text>
</comment>
<proteinExistence type="predicted"/>
<gene>
    <name evidence="1" type="ORF">OXD698_LOCUS48271</name>
</gene>
<protein>
    <submittedName>
        <fullName evidence="1">Uncharacterized protein</fullName>
    </submittedName>
</protein>
<sequence length="80" mass="9160">QIGDEGAYDLADTLNQNKTLTTLNLKWNQITDQGAIYLAEALCQNTTLIFLDIRFNNLSDDGKDQFLNIQNYNPRLRILL</sequence>
<dbReference type="SUPFAM" id="SSF52047">
    <property type="entry name" value="RNI-like"/>
    <property type="match status" value="1"/>
</dbReference>
<accession>A0A820KKS4</accession>
<organism evidence="1 2">
    <name type="scientific">Adineta steineri</name>
    <dbReference type="NCBI Taxonomy" id="433720"/>
    <lineage>
        <taxon>Eukaryota</taxon>
        <taxon>Metazoa</taxon>
        <taxon>Spiralia</taxon>
        <taxon>Gnathifera</taxon>
        <taxon>Rotifera</taxon>
        <taxon>Eurotatoria</taxon>
        <taxon>Bdelloidea</taxon>
        <taxon>Adinetida</taxon>
        <taxon>Adinetidae</taxon>
        <taxon>Adineta</taxon>
    </lineage>
</organism>
<dbReference type="Proteomes" id="UP000663844">
    <property type="component" value="Unassembled WGS sequence"/>
</dbReference>
<dbReference type="PANTHER" id="PTHR24114:SF2">
    <property type="entry name" value="F-BOX DOMAIN-CONTAINING PROTEIN-RELATED"/>
    <property type="match status" value="1"/>
</dbReference>
<dbReference type="Pfam" id="PF13516">
    <property type="entry name" value="LRR_6"/>
    <property type="match status" value="2"/>
</dbReference>
<dbReference type="AlphaFoldDB" id="A0A820KKS4"/>